<dbReference type="PANTHER" id="PTHR45080">
    <property type="entry name" value="CONTACTIN 5"/>
    <property type="match status" value="1"/>
</dbReference>
<dbReference type="GO" id="GO:0008046">
    <property type="term" value="F:axon guidance receptor activity"/>
    <property type="evidence" value="ECO:0007669"/>
    <property type="project" value="TreeGrafter"/>
</dbReference>
<comment type="caution">
    <text evidence="11">The sequence shown here is derived from an EMBL/GenBank/DDBJ whole genome shotgun (WGS) entry which is preliminary data.</text>
</comment>
<dbReference type="GO" id="GO:0007156">
    <property type="term" value="P:homophilic cell adhesion via plasma membrane adhesion molecules"/>
    <property type="evidence" value="ECO:0007669"/>
    <property type="project" value="TreeGrafter"/>
</dbReference>
<keyword evidence="12" id="KW-1185">Reference proteome</keyword>
<name>A0A9J6FML1_HAELO</name>
<dbReference type="PANTHER" id="PTHR45080:SF32">
    <property type="entry name" value="MAM DOMAIN CONTAINING GLYCOSYLPHOSPHATIDYLINOSITOL ANCHOR 1"/>
    <property type="match status" value="1"/>
</dbReference>
<keyword evidence="2" id="KW-0812">Transmembrane</keyword>
<feature type="domain" description="Ig-like" evidence="10">
    <location>
        <begin position="245"/>
        <end position="335"/>
    </location>
</feature>
<keyword evidence="7" id="KW-0472">Membrane</keyword>
<dbReference type="InterPro" id="IPR013098">
    <property type="entry name" value="Ig_I-set"/>
</dbReference>
<keyword evidence="5" id="KW-0130">Cell adhesion</keyword>
<dbReference type="InterPro" id="IPR050958">
    <property type="entry name" value="Cell_Adh-Cytoskel_Orgn"/>
</dbReference>
<evidence type="ECO:0000256" key="7">
    <source>
        <dbReference type="ARBA" id="ARBA00023136"/>
    </source>
</evidence>
<dbReference type="FunFam" id="2.60.40.10:FF:000017">
    <property type="entry name" value="Down syndrome cell adhesion molecule b"/>
    <property type="match status" value="1"/>
</dbReference>
<keyword evidence="4" id="KW-0677">Repeat</keyword>
<gene>
    <name evidence="11" type="ORF">HPB48_008469</name>
</gene>
<keyword evidence="3" id="KW-0732">Signal</keyword>
<dbReference type="OrthoDB" id="6434169at2759"/>
<sequence length="554" mass="60308">MPFSFDKNIALGEKIVLPCAVTRGTGPYEIRWTHEGKPVTNTNSKYATPLTGNIATLTIEKVTAEDVGNYTCIVTNDVGKDAVTATLLVQDPPKIQPFFFPSNHPIGRDLTVSCFATEGQPPLAFTWLKAQEKIDSGAKFVVKQPVETMSTLTIQKVSAVDVGNYTCQVSNDAGNDRFTASLVVTDGRPFPVDGHKAVTKMVTESVSVLTVIDVGAADIGNYTCRATNPAGSDSFTAELIVPGRPAIMPFSFHKNAKLGQKMTVACVVSSGAAPLHFAWTHGEHRITSTSRRHVKTVLENVAALTIEAISAEDLGNYTCTVSNAAGSTSYSAVLVVQEPPHIQPFAFPKNPPPNSNMVISCNAHIGTEPINFVWFKDGQELQSASKVKAKIISETAPCDVEYDVTKREDRASNRKCYRTKNLPGGWATSHHAVLIPKNAVLRQKTTITCVVSSGVGPFEFVWTHEGNKVASDSRKHVKIFSESVAALTIEAISAEDLGNYTCTVLNLRRQRQLLRSSFHRSSKKMSETNSPVFRSRLQSIAYVWSLVSKFELRS</sequence>
<dbReference type="SMART" id="SM00408">
    <property type="entry name" value="IGc2"/>
    <property type="match status" value="5"/>
</dbReference>
<dbReference type="OMA" id="KLEMGMA"/>
<dbReference type="InterPro" id="IPR003599">
    <property type="entry name" value="Ig_sub"/>
</dbReference>
<evidence type="ECO:0000256" key="5">
    <source>
        <dbReference type="ARBA" id="ARBA00022889"/>
    </source>
</evidence>
<evidence type="ECO:0000256" key="2">
    <source>
        <dbReference type="ARBA" id="ARBA00022692"/>
    </source>
</evidence>
<dbReference type="InterPro" id="IPR007110">
    <property type="entry name" value="Ig-like_dom"/>
</dbReference>
<dbReference type="GO" id="GO:0005886">
    <property type="term" value="C:plasma membrane"/>
    <property type="evidence" value="ECO:0007669"/>
    <property type="project" value="TreeGrafter"/>
</dbReference>
<dbReference type="InterPro" id="IPR036179">
    <property type="entry name" value="Ig-like_dom_sf"/>
</dbReference>
<dbReference type="AlphaFoldDB" id="A0A9J6FML1"/>
<dbReference type="EMBL" id="JABSTR010000002">
    <property type="protein sequence ID" value="KAH9364293.1"/>
    <property type="molecule type" value="Genomic_DNA"/>
</dbReference>
<keyword evidence="8" id="KW-1015">Disulfide bond</keyword>
<evidence type="ECO:0000313" key="11">
    <source>
        <dbReference type="EMBL" id="KAH9364293.1"/>
    </source>
</evidence>
<proteinExistence type="predicted"/>
<feature type="domain" description="Ig-like" evidence="10">
    <location>
        <begin position="1"/>
        <end position="90"/>
    </location>
</feature>
<dbReference type="SUPFAM" id="SSF48726">
    <property type="entry name" value="Immunoglobulin"/>
    <property type="match status" value="5"/>
</dbReference>
<feature type="domain" description="Ig-like" evidence="10">
    <location>
        <begin position="423"/>
        <end position="526"/>
    </location>
</feature>
<evidence type="ECO:0000256" key="6">
    <source>
        <dbReference type="ARBA" id="ARBA00022989"/>
    </source>
</evidence>
<dbReference type="InterPro" id="IPR003598">
    <property type="entry name" value="Ig_sub2"/>
</dbReference>
<dbReference type="Pfam" id="PF07679">
    <property type="entry name" value="I-set"/>
    <property type="match status" value="4"/>
</dbReference>
<dbReference type="Proteomes" id="UP000821853">
    <property type="component" value="Chromosome 10"/>
</dbReference>
<dbReference type="GO" id="GO:0050808">
    <property type="term" value="P:synapse organization"/>
    <property type="evidence" value="ECO:0007669"/>
    <property type="project" value="TreeGrafter"/>
</dbReference>
<evidence type="ECO:0000256" key="9">
    <source>
        <dbReference type="ARBA" id="ARBA00023319"/>
    </source>
</evidence>
<dbReference type="GO" id="GO:0030424">
    <property type="term" value="C:axon"/>
    <property type="evidence" value="ECO:0007669"/>
    <property type="project" value="TreeGrafter"/>
</dbReference>
<keyword evidence="6" id="KW-1133">Transmembrane helix</keyword>
<evidence type="ECO:0000256" key="8">
    <source>
        <dbReference type="ARBA" id="ARBA00023157"/>
    </source>
</evidence>
<dbReference type="PROSITE" id="PS50835">
    <property type="entry name" value="IG_LIKE"/>
    <property type="match status" value="4"/>
</dbReference>
<dbReference type="InterPro" id="IPR013783">
    <property type="entry name" value="Ig-like_fold"/>
</dbReference>
<comment type="subcellular location">
    <subcellularLocation>
        <location evidence="1">Membrane</location>
        <topology evidence="1">Single-pass membrane protein</topology>
    </subcellularLocation>
</comment>
<evidence type="ECO:0000256" key="3">
    <source>
        <dbReference type="ARBA" id="ARBA00022729"/>
    </source>
</evidence>
<dbReference type="Gene3D" id="2.60.40.10">
    <property type="entry name" value="Immunoglobulins"/>
    <property type="match status" value="6"/>
</dbReference>
<evidence type="ECO:0000256" key="1">
    <source>
        <dbReference type="ARBA" id="ARBA00004167"/>
    </source>
</evidence>
<dbReference type="GO" id="GO:0043025">
    <property type="term" value="C:neuronal cell body"/>
    <property type="evidence" value="ECO:0007669"/>
    <property type="project" value="TreeGrafter"/>
</dbReference>
<accession>A0A9J6FML1</accession>
<reference evidence="11 12" key="1">
    <citation type="journal article" date="2020" name="Cell">
        <title>Large-Scale Comparative Analyses of Tick Genomes Elucidate Their Genetic Diversity and Vector Capacities.</title>
        <authorList>
            <consortium name="Tick Genome and Microbiome Consortium (TIGMIC)"/>
            <person name="Jia N."/>
            <person name="Wang J."/>
            <person name="Shi W."/>
            <person name="Du L."/>
            <person name="Sun Y."/>
            <person name="Zhan W."/>
            <person name="Jiang J.F."/>
            <person name="Wang Q."/>
            <person name="Zhang B."/>
            <person name="Ji P."/>
            <person name="Bell-Sakyi L."/>
            <person name="Cui X.M."/>
            <person name="Yuan T.T."/>
            <person name="Jiang B.G."/>
            <person name="Yang W.F."/>
            <person name="Lam T.T."/>
            <person name="Chang Q.C."/>
            <person name="Ding S.J."/>
            <person name="Wang X.J."/>
            <person name="Zhu J.G."/>
            <person name="Ruan X.D."/>
            <person name="Zhao L."/>
            <person name="Wei J.T."/>
            <person name="Ye R.Z."/>
            <person name="Que T.C."/>
            <person name="Du C.H."/>
            <person name="Zhou Y.H."/>
            <person name="Cheng J.X."/>
            <person name="Dai P.F."/>
            <person name="Guo W.B."/>
            <person name="Han X.H."/>
            <person name="Huang E.J."/>
            <person name="Li L.F."/>
            <person name="Wei W."/>
            <person name="Gao Y.C."/>
            <person name="Liu J.Z."/>
            <person name="Shao H.Z."/>
            <person name="Wang X."/>
            <person name="Wang C.C."/>
            <person name="Yang T.C."/>
            <person name="Huo Q.B."/>
            <person name="Li W."/>
            <person name="Chen H.Y."/>
            <person name="Chen S.E."/>
            <person name="Zhou L.G."/>
            <person name="Ni X.B."/>
            <person name="Tian J.H."/>
            <person name="Sheng Y."/>
            <person name="Liu T."/>
            <person name="Pan Y.S."/>
            <person name="Xia L.Y."/>
            <person name="Li J."/>
            <person name="Zhao F."/>
            <person name="Cao W.C."/>
        </authorList>
    </citation>
    <scope>NUCLEOTIDE SEQUENCE [LARGE SCALE GENOMIC DNA]</scope>
    <source>
        <strain evidence="11">HaeL-2018</strain>
    </source>
</reference>
<dbReference type="SMART" id="SM00409">
    <property type="entry name" value="IG"/>
    <property type="match status" value="5"/>
</dbReference>
<dbReference type="VEuPathDB" id="VectorBase:HLOH_058223"/>
<evidence type="ECO:0000313" key="12">
    <source>
        <dbReference type="Proteomes" id="UP000821853"/>
    </source>
</evidence>
<evidence type="ECO:0000259" key="10">
    <source>
        <dbReference type="PROSITE" id="PS50835"/>
    </source>
</evidence>
<evidence type="ECO:0000256" key="4">
    <source>
        <dbReference type="ARBA" id="ARBA00022737"/>
    </source>
</evidence>
<dbReference type="Pfam" id="PF13927">
    <property type="entry name" value="Ig_3"/>
    <property type="match status" value="1"/>
</dbReference>
<dbReference type="FunFam" id="2.60.40.10:FF:000333">
    <property type="entry name" value="Down syndrome cell adhesion molecule"/>
    <property type="match status" value="2"/>
</dbReference>
<organism evidence="11 12">
    <name type="scientific">Haemaphysalis longicornis</name>
    <name type="common">Bush tick</name>
    <dbReference type="NCBI Taxonomy" id="44386"/>
    <lineage>
        <taxon>Eukaryota</taxon>
        <taxon>Metazoa</taxon>
        <taxon>Ecdysozoa</taxon>
        <taxon>Arthropoda</taxon>
        <taxon>Chelicerata</taxon>
        <taxon>Arachnida</taxon>
        <taxon>Acari</taxon>
        <taxon>Parasitiformes</taxon>
        <taxon>Ixodida</taxon>
        <taxon>Ixodoidea</taxon>
        <taxon>Ixodidae</taxon>
        <taxon>Haemaphysalinae</taxon>
        <taxon>Haemaphysalis</taxon>
    </lineage>
</organism>
<feature type="domain" description="Ig-like" evidence="10">
    <location>
        <begin position="93"/>
        <end position="185"/>
    </location>
</feature>
<protein>
    <recommendedName>
        <fullName evidence="10">Ig-like domain-containing protein</fullName>
    </recommendedName>
</protein>
<keyword evidence="9" id="KW-0393">Immunoglobulin domain</keyword>